<sequence>KAIPFSEVTCIRKAKTAAIFPNAIEIIAGGKRYFFASFLSRDEAYRVIVEGWGQHSDGIEDRIDHQDSKCEIKLLQDSSPATPDRTPDNGLATPDRNTDALLQGHELSFGGSNGIVDVNVAASGPSEVEEIVEHTEPVVAAEPSSSLQSLRWKPEDVDAPQ</sequence>
<dbReference type="InterPro" id="IPR051482">
    <property type="entry name" value="Cholesterol_transport"/>
</dbReference>
<feature type="region of interest" description="Disordered" evidence="1">
    <location>
        <begin position="74"/>
        <end position="97"/>
    </location>
</feature>
<reference evidence="3" key="1">
    <citation type="submission" date="2022-03" db="EMBL/GenBank/DDBJ databases">
        <title>A functionally conserved STORR gene fusion in Papaver species that diverged 16.8 million years ago.</title>
        <authorList>
            <person name="Catania T."/>
        </authorList>
    </citation>
    <scope>NUCLEOTIDE SEQUENCE</scope>
    <source>
        <strain evidence="3">S-191538</strain>
    </source>
</reference>
<dbReference type="EMBL" id="JAJJMA010094750">
    <property type="protein sequence ID" value="MCL7029842.1"/>
    <property type="molecule type" value="Genomic_DNA"/>
</dbReference>
<feature type="non-terminal residue" evidence="3">
    <location>
        <position position="1"/>
    </location>
</feature>
<proteinExistence type="predicted"/>
<feature type="region of interest" description="Disordered" evidence="1">
    <location>
        <begin position="136"/>
        <end position="161"/>
    </location>
</feature>
<organism evidence="3 4">
    <name type="scientific">Papaver nudicaule</name>
    <name type="common">Iceland poppy</name>
    <dbReference type="NCBI Taxonomy" id="74823"/>
    <lineage>
        <taxon>Eukaryota</taxon>
        <taxon>Viridiplantae</taxon>
        <taxon>Streptophyta</taxon>
        <taxon>Embryophyta</taxon>
        <taxon>Tracheophyta</taxon>
        <taxon>Spermatophyta</taxon>
        <taxon>Magnoliopsida</taxon>
        <taxon>Ranunculales</taxon>
        <taxon>Papaveraceae</taxon>
        <taxon>Papaveroideae</taxon>
        <taxon>Papaver</taxon>
    </lineage>
</organism>
<dbReference type="Proteomes" id="UP001177140">
    <property type="component" value="Unassembled WGS sequence"/>
</dbReference>
<feature type="non-terminal residue" evidence="3">
    <location>
        <position position="161"/>
    </location>
</feature>
<dbReference type="GO" id="GO:0032934">
    <property type="term" value="F:sterol binding"/>
    <property type="evidence" value="ECO:0007669"/>
    <property type="project" value="TreeGrafter"/>
</dbReference>
<dbReference type="Gene3D" id="2.30.29.30">
    <property type="entry name" value="Pleckstrin-homology domain (PH domain)/Phosphotyrosine-binding domain (PTB)"/>
    <property type="match status" value="1"/>
</dbReference>
<dbReference type="PANTHER" id="PTHR23319">
    <property type="entry name" value="GRAM DOMAIN CONTAINING 1B, ISOFORM E"/>
    <property type="match status" value="1"/>
</dbReference>
<accession>A0AA41RZN0</accession>
<evidence type="ECO:0000256" key="1">
    <source>
        <dbReference type="SAM" id="MobiDB-lite"/>
    </source>
</evidence>
<dbReference type="GO" id="GO:0005789">
    <property type="term" value="C:endoplasmic reticulum membrane"/>
    <property type="evidence" value="ECO:0007669"/>
    <property type="project" value="TreeGrafter"/>
</dbReference>
<name>A0AA41RZN0_PAPNU</name>
<evidence type="ECO:0000259" key="2">
    <source>
        <dbReference type="Pfam" id="PF02893"/>
    </source>
</evidence>
<dbReference type="InterPro" id="IPR004182">
    <property type="entry name" value="GRAM"/>
</dbReference>
<dbReference type="GO" id="GO:0032366">
    <property type="term" value="P:intracellular sterol transport"/>
    <property type="evidence" value="ECO:0007669"/>
    <property type="project" value="TreeGrafter"/>
</dbReference>
<dbReference type="GO" id="GO:0005886">
    <property type="term" value="C:plasma membrane"/>
    <property type="evidence" value="ECO:0007669"/>
    <property type="project" value="TreeGrafter"/>
</dbReference>
<dbReference type="GO" id="GO:0140268">
    <property type="term" value="C:endoplasmic reticulum-plasma membrane contact site"/>
    <property type="evidence" value="ECO:0007669"/>
    <property type="project" value="TreeGrafter"/>
</dbReference>
<comment type="caution">
    <text evidence="3">The sequence shown here is derived from an EMBL/GenBank/DDBJ whole genome shotgun (WGS) entry which is preliminary data.</text>
</comment>
<feature type="compositionally biased region" description="Basic and acidic residues" evidence="1">
    <location>
        <begin position="152"/>
        <end position="161"/>
    </location>
</feature>
<dbReference type="PANTHER" id="PTHR23319:SF4">
    <property type="entry name" value="GRAM DOMAIN CONTAINING 1B, ISOFORM E"/>
    <property type="match status" value="1"/>
</dbReference>
<evidence type="ECO:0000313" key="4">
    <source>
        <dbReference type="Proteomes" id="UP001177140"/>
    </source>
</evidence>
<feature type="domain" description="GRAM" evidence="2">
    <location>
        <begin position="3"/>
        <end position="54"/>
    </location>
</feature>
<dbReference type="GO" id="GO:0120015">
    <property type="term" value="F:sterol transfer activity"/>
    <property type="evidence" value="ECO:0007669"/>
    <property type="project" value="TreeGrafter"/>
</dbReference>
<dbReference type="AlphaFoldDB" id="A0AA41RZN0"/>
<evidence type="ECO:0000313" key="3">
    <source>
        <dbReference type="EMBL" id="MCL7029842.1"/>
    </source>
</evidence>
<protein>
    <recommendedName>
        <fullName evidence="2">GRAM domain-containing protein</fullName>
    </recommendedName>
</protein>
<keyword evidence="4" id="KW-1185">Reference proteome</keyword>
<gene>
    <name evidence="3" type="ORF">MKW94_030059</name>
</gene>
<dbReference type="Pfam" id="PF02893">
    <property type="entry name" value="GRAM"/>
    <property type="match status" value="1"/>
</dbReference>
<dbReference type="InterPro" id="IPR011993">
    <property type="entry name" value="PH-like_dom_sf"/>
</dbReference>